<accession>A0A6C0LE77</accession>
<evidence type="ECO:0000256" key="1">
    <source>
        <dbReference type="SAM" id="Phobius"/>
    </source>
</evidence>
<dbReference type="EMBL" id="MN740471">
    <property type="protein sequence ID" value="QHU28335.1"/>
    <property type="molecule type" value="Genomic_DNA"/>
</dbReference>
<sequence>MNLLNIILFGIISLILIIIVVVKLRFRFWADQPVFHLYDISYYLFYSGIINKSLPEKTRYTNFKDVETLTFGKNVKAMDQTRFIRFINKYYLRNGDNQFSPKESNIVPYFEGHNSACFLSFYKDALVLHDGKTGDIINTEKPIGVMTTRPVHVRLKKGTTSRFDAYYVDYLCVDPARRKKGIAPQIIATHHYNQRILNREIQVSIFKREGQLTGIVPLCVFGMPIFSMKNWSKPSGLLAPYSLIECGTSNIHHLYDFLRDSTQKFDISIMTDPGNIMALMKSNNIFIYLLLEDKVGVVGAYFFKKSCTEIKKSEEALICFASVLNSNSNKMQNIFIHGFKQTVSEICLKPRNGNLYHHLVVEDIGDNDCIIANLKQKTWPSSVVPAAYFFYNYAHPTVHKNKVLIIL</sequence>
<dbReference type="AlphaFoldDB" id="A0A6C0LE77"/>
<organism evidence="2">
    <name type="scientific">viral metagenome</name>
    <dbReference type="NCBI Taxonomy" id="1070528"/>
    <lineage>
        <taxon>unclassified sequences</taxon>
        <taxon>metagenomes</taxon>
        <taxon>organismal metagenomes</taxon>
    </lineage>
</organism>
<keyword evidence="1" id="KW-1133">Transmembrane helix</keyword>
<keyword evidence="1" id="KW-0472">Membrane</keyword>
<name>A0A6C0LE77_9ZZZZ</name>
<evidence type="ECO:0008006" key="3">
    <source>
        <dbReference type="Google" id="ProtNLM"/>
    </source>
</evidence>
<protein>
    <recommendedName>
        <fullName evidence="3">Glycylpeptide N-tetradecanoyltransferase</fullName>
    </recommendedName>
</protein>
<dbReference type="SUPFAM" id="SSF55729">
    <property type="entry name" value="Acyl-CoA N-acyltransferases (Nat)"/>
    <property type="match status" value="1"/>
</dbReference>
<reference evidence="2" key="1">
    <citation type="journal article" date="2020" name="Nature">
        <title>Giant virus diversity and host interactions through global metagenomics.</title>
        <authorList>
            <person name="Schulz F."/>
            <person name="Roux S."/>
            <person name="Paez-Espino D."/>
            <person name="Jungbluth S."/>
            <person name="Walsh D.A."/>
            <person name="Denef V.J."/>
            <person name="McMahon K.D."/>
            <person name="Konstantinidis K.T."/>
            <person name="Eloe-Fadrosh E.A."/>
            <person name="Kyrpides N.C."/>
            <person name="Woyke T."/>
        </authorList>
    </citation>
    <scope>NUCLEOTIDE SEQUENCE</scope>
    <source>
        <strain evidence="2">GVMAG-M-3300027770-73</strain>
    </source>
</reference>
<dbReference type="Gene3D" id="3.40.630.170">
    <property type="match status" value="1"/>
</dbReference>
<dbReference type="InterPro" id="IPR016181">
    <property type="entry name" value="Acyl_CoA_acyltransferase"/>
</dbReference>
<proteinExistence type="predicted"/>
<keyword evidence="1" id="KW-0812">Transmembrane</keyword>
<feature type="transmembrane region" description="Helical" evidence="1">
    <location>
        <begin position="6"/>
        <end position="26"/>
    </location>
</feature>
<evidence type="ECO:0000313" key="2">
    <source>
        <dbReference type="EMBL" id="QHU28335.1"/>
    </source>
</evidence>